<dbReference type="PANTHER" id="PTHR12812:SF0">
    <property type="entry name" value="HEPARAN-SULFATE 6-O-SULFOTRANSFERASE"/>
    <property type="match status" value="1"/>
</dbReference>
<evidence type="ECO:0000256" key="2">
    <source>
        <dbReference type="ARBA" id="ARBA00022679"/>
    </source>
</evidence>
<evidence type="ECO:0000256" key="5">
    <source>
        <dbReference type="ARBA" id="ARBA00023136"/>
    </source>
</evidence>
<keyword evidence="4" id="KW-1133">Transmembrane helix</keyword>
<evidence type="ECO:0000256" key="1">
    <source>
        <dbReference type="ARBA" id="ARBA00004167"/>
    </source>
</evidence>
<evidence type="ECO:0000256" key="3">
    <source>
        <dbReference type="ARBA" id="ARBA00022692"/>
    </source>
</evidence>
<evidence type="ECO:0008006" key="9">
    <source>
        <dbReference type="Google" id="ProtNLM"/>
    </source>
</evidence>
<dbReference type="PANTHER" id="PTHR12812">
    <property type="entry name" value="HEPARAN SULFATE 6-O-SULFOTRANSFERASE 3"/>
    <property type="match status" value="1"/>
</dbReference>
<proteinExistence type="predicted"/>
<keyword evidence="2" id="KW-0808">Transferase</keyword>
<keyword evidence="8" id="KW-1185">Reference proteome</keyword>
<accession>E1Z5T4</accession>
<sequence>MLAALLLMRVAALLGPLKYSNFLVKILRRALPADGSGRYCQKRQDYSNHANFPCVERTGLAPQHLQLLADLKANFTTVCSGFNVHQDYGFFQALGIDHSRTLTMVALRHPVERTLSHYYFQMRIMQDNRKNFLFWPKNDSDYSGLIAFGSQQRQQANYHTYMLAGAMGCRWPGGPAPPTSDAEILERAKRNLEKFCVILITEYMDDSVQMLGEATGWPDSVLFRDVRSSNATPRPKVPLSAKRALQAANHLDMQLYDPHEIDGCCLQKKWAGSAGGRAVERRSGAAPAAPATAAAARRYYVLATVADLEVAMLNVFLQSWKRYSPHTHIVLWVERNTTLADHGVPIEVIRFAQTENIKLVKMQRYALYKPYLEDLLRRGYTGGVVLADARDVFVQSDPWQDTILQMLVAQVCNAS</sequence>
<comment type="subcellular location">
    <subcellularLocation>
        <location evidence="1">Membrane</location>
        <topology evidence="1">Single-pass membrane protein</topology>
    </subcellularLocation>
</comment>
<dbReference type="GeneID" id="17358345"/>
<dbReference type="GO" id="GO:0017095">
    <property type="term" value="F:heparan sulfate 6-sulfotransferase activity"/>
    <property type="evidence" value="ECO:0007669"/>
    <property type="project" value="TreeGrafter"/>
</dbReference>
<dbReference type="InterPro" id="IPR027417">
    <property type="entry name" value="P-loop_NTPase"/>
</dbReference>
<evidence type="ECO:0000256" key="6">
    <source>
        <dbReference type="ARBA" id="ARBA00023180"/>
    </source>
</evidence>
<keyword evidence="5" id="KW-0472">Membrane</keyword>
<dbReference type="InterPro" id="IPR010635">
    <property type="entry name" value="Heparan_SO4-6-sulfoTrfase"/>
</dbReference>
<gene>
    <name evidence="7" type="ORF">CHLNCDRAFT_50309</name>
</gene>
<name>E1Z5T4_CHLVA</name>
<dbReference type="KEGG" id="cvr:CHLNCDRAFT_50309"/>
<evidence type="ECO:0000256" key="4">
    <source>
        <dbReference type="ARBA" id="ARBA00022989"/>
    </source>
</evidence>
<protein>
    <recommendedName>
        <fullName evidence="9">Sulfotransferase</fullName>
    </recommendedName>
</protein>
<dbReference type="Proteomes" id="UP000008141">
    <property type="component" value="Unassembled WGS sequence"/>
</dbReference>
<reference evidence="7 8" key="1">
    <citation type="journal article" date="2010" name="Plant Cell">
        <title>The Chlorella variabilis NC64A genome reveals adaptation to photosymbiosis, coevolution with viruses, and cryptic sex.</title>
        <authorList>
            <person name="Blanc G."/>
            <person name="Duncan G."/>
            <person name="Agarkova I."/>
            <person name="Borodovsky M."/>
            <person name="Gurnon J."/>
            <person name="Kuo A."/>
            <person name="Lindquist E."/>
            <person name="Lucas S."/>
            <person name="Pangilinan J."/>
            <person name="Polle J."/>
            <person name="Salamov A."/>
            <person name="Terry A."/>
            <person name="Yamada T."/>
            <person name="Dunigan D.D."/>
            <person name="Grigoriev I.V."/>
            <person name="Claverie J.M."/>
            <person name="Van Etten J.L."/>
        </authorList>
    </citation>
    <scope>NUCLEOTIDE SEQUENCE [LARGE SCALE GENOMIC DNA]</scope>
    <source>
        <strain evidence="7 8">NC64A</strain>
    </source>
</reference>
<organism evidence="8">
    <name type="scientific">Chlorella variabilis</name>
    <name type="common">Green alga</name>
    <dbReference type="NCBI Taxonomy" id="554065"/>
    <lineage>
        <taxon>Eukaryota</taxon>
        <taxon>Viridiplantae</taxon>
        <taxon>Chlorophyta</taxon>
        <taxon>core chlorophytes</taxon>
        <taxon>Trebouxiophyceae</taxon>
        <taxon>Chlorellales</taxon>
        <taxon>Chlorellaceae</taxon>
        <taxon>Chlorella clade</taxon>
        <taxon>Chlorella</taxon>
    </lineage>
</organism>
<dbReference type="InParanoid" id="E1Z5T4"/>
<evidence type="ECO:0000313" key="7">
    <source>
        <dbReference type="EMBL" id="EFN58528.1"/>
    </source>
</evidence>
<dbReference type="OrthoDB" id="514299at2759"/>
<dbReference type="AlphaFoldDB" id="E1Z5T4"/>
<evidence type="ECO:0000313" key="8">
    <source>
        <dbReference type="Proteomes" id="UP000008141"/>
    </source>
</evidence>
<dbReference type="eggNOG" id="ENOG502R8PN">
    <property type="taxonomic scope" value="Eukaryota"/>
</dbReference>
<dbReference type="GO" id="GO:0016020">
    <property type="term" value="C:membrane"/>
    <property type="evidence" value="ECO:0007669"/>
    <property type="project" value="UniProtKB-SubCell"/>
</dbReference>
<keyword evidence="3" id="KW-0812">Transmembrane</keyword>
<dbReference type="RefSeq" id="XP_005850630.1">
    <property type="nucleotide sequence ID" value="XM_005850568.1"/>
</dbReference>
<dbReference type="Gene3D" id="3.40.50.300">
    <property type="entry name" value="P-loop containing nucleotide triphosphate hydrolases"/>
    <property type="match status" value="1"/>
</dbReference>
<dbReference type="EMBL" id="GL433837">
    <property type="protein sequence ID" value="EFN58528.1"/>
    <property type="molecule type" value="Genomic_DNA"/>
</dbReference>
<keyword evidence="6" id="KW-0325">Glycoprotein</keyword>